<dbReference type="InterPro" id="IPR014001">
    <property type="entry name" value="Helicase_ATP-bd"/>
</dbReference>
<evidence type="ECO:0000259" key="16">
    <source>
        <dbReference type="PROSITE" id="PS51195"/>
    </source>
</evidence>
<evidence type="ECO:0000256" key="9">
    <source>
        <dbReference type="ARBA" id="ARBA00047984"/>
    </source>
</evidence>
<evidence type="ECO:0000256" key="12">
    <source>
        <dbReference type="RuleBase" id="RU000492"/>
    </source>
</evidence>
<protein>
    <recommendedName>
        <fullName evidence="10">DEAD-box ATP-dependent RNA helicase RhpA</fullName>
        <ecNumber evidence="1">3.6.4.13</ecNumber>
    </recommendedName>
</protein>
<dbReference type="SMART" id="SM00487">
    <property type="entry name" value="DEXDc"/>
    <property type="match status" value="1"/>
</dbReference>
<feature type="domain" description="DEAD-box RNA helicase Q" evidence="16">
    <location>
        <begin position="9"/>
        <end position="37"/>
    </location>
</feature>
<feature type="compositionally biased region" description="Polar residues" evidence="13">
    <location>
        <begin position="501"/>
        <end position="510"/>
    </location>
</feature>
<dbReference type="InterPro" id="IPR050547">
    <property type="entry name" value="DEAD_box_RNA_helicases"/>
</dbReference>
<dbReference type="Proteomes" id="UP000516072">
    <property type="component" value="Chromosome"/>
</dbReference>
<dbReference type="GO" id="GO:0033592">
    <property type="term" value="F:RNA strand annealing activity"/>
    <property type="evidence" value="ECO:0007669"/>
    <property type="project" value="TreeGrafter"/>
</dbReference>
<keyword evidence="6 12" id="KW-0067">ATP-binding</keyword>
<evidence type="ECO:0000256" key="5">
    <source>
        <dbReference type="ARBA" id="ARBA00022806"/>
    </source>
</evidence>
<feature type="domain" description="Helicase ATP-binding" evidence="14">
    <location>
        <begin position="40"/>
        <end position="211"/>
    </location>
</feature>
<dbReference type="RefSeq" id="WP_197744564.1">
    <property type="nucleotide sequence ID" value="NZ_LR778175.1"/>
</dbReference>
<evidence type="ECO:0000256" key="11">
    <source>
        <dbReference type="PROSITE-ProRule" id="PRU00552"/>
    </source>
</evidence>
<comment type="catalytic activity">
    <reaction evidence="9">
        <text>ATP + H2O = ADP + phosphate + H(+)</text>
        <dbReference type="Rhea" id="RHEA:13065"/>
        <dbReference type="ChEBI" id="CHEBI:15377"/>
        <dbReference type="ChEBI" id="CHEBI:15378"/>
        <dbReference type="ChEBI" id="CHEBI:30616"/>
        <dbReference type="ChEBI" id="CHEBI:43474"/>
        <dbReference type="ChEBI" id="CHEBI:456216"/>
        <dbReference type="EC" id="3.6.4.13"/>
    </reaction>
</comment>
<evidence type="ECO:0000313" key="18">
    <source>
        <dbReference type="Proteomes" id="UP000516072"/>
    </source>
</evidence>
<dbReference type="PROSITE" id="PS00039">
    <property type="entry name" value="DEAD_ATP_HELICASE"/>
    <property type="match status" value="1"/>
</dbReference>
<comment type="similarity">
    <text evidence="8 12">Belongs to the DEAD box helicase family.</text>
</comment>
<dbReference type="GO" id="GO:0009409">
    <property type="term" value="P:response to cold"/>
    <property type="evidence" value="ECO:0007669"/>
    <property type="project" value="TreeGrafter"/>
</dbReference>
<dbReference type="InterPro" id="IPR014014">
    <property type="entry name" value="RNA_helicase_DEAD_Q_motif"/>
</dbReference>
<dbReference type="InterPro" id="IPR057325">
    <property type="entry name" value="DeaD_dimer"/>
</dbReference>
<feature type="compositionally biased region" description="Basic residues" evidence="13">
    <location>
        <begin position="472"/>
        <end position="488"/>
    </location>
</feature>
<keyword evidence="7" id="KW-0346">Stress response</keyword>
<name>A0A7G1Q7L4_9GAMM</name>
<evidence type="ECO:0000256" key="4">
    <source>
        <dbReference type="ARBA" id="ARBA00022801"/>
    </source>
</evidence>
<dbReference type="InterPro" id="IPR011545">
    <property type="entry name" value="DEAD/DEAH_box_helicase_dom"/>
</dbReference>
<keyword evidence="4 12" id="KW-0378">Hydrolase</keyword>
<evidence type="ECO:0000256" key="6">
    <source>
        <dbReference type="ARBA" id="ARBA00022840"/>
    </source>
</evidence>
<dbReference type="InterPro" id="IPR044742">
    <property type="entry name" value="DEAD/DEAH_RhlB"/>
</dbReference>
<dbReference type="PROSITE" id="PS51195">
    <property type="entry name" value="Q_MOTIF"/>
    <property type="match status" value="1"/>
</dbReference>
<dbReference type="CDD" id="cd00268">
    <property type="entry name" value="DEADc"/>
    <property type="match status" value="1"/>
</dbReference>
<evidence type="ECO:0000259" key="15">
    <source>
        <dbReference type="PROSITE" id="PS51194"/>
    </source>
</evidence>
<gene>
    <name evidence="17" type="primary">deaD</name>
    <name evidence="17" type="ORF">NSCAC_0171</name>
</gene>
<dbReference type="GO" id="GO:0005524">
    <property type="term" value="F:ATP binding"/>
    <property type="evidence" value="ECO:0007669"/>
    <property type="project" value="UniProtKB-KW"/>
</dbReference>
<feature type="short sequence motif" description="Q motif" evidence="11">
    <location>
        <begin position="9"/>
        <end position="37"/>
    </location>
</feature>
<dbReference type="Gene3D" id="3.40.50.300">
    <property type="entry name" value="P-loop containing nucleotide triphosphate hydrolases"/>
    <property type="match status" value="2"/>
</dbReference>
<evidence type="ECO:0000313" key="17">
    <source>
        <dbReference type="EMBL" id="CAB1274443.1"/>
    </source>
</evidence>
<dbReference type="InterPro" id="IPR027417">
    <property type="entry name" value="P-loop_NTPase"/>
</dbReference>
<proteinExistence type="inferred from homology"/>
<evidence type="ECO:0000256" key="13">
    <source>
        <dbReference type="SAM" id="MobiDB-lite"/>
    </source>
</evidence>
<evidence type="ECO:0000256" key="1">
    <source>
        <dbReference type="ARBA" id="ARBA00012552"/>
    </source>
</evidence>
<dbReference type="InterPro" id="IPR000629">
    <property type="entry name" value="RNA-helicase_DEAD-box_CS"/>
</dbReference>
<dbReference type="SMART" id="SM00490">
    <property type="entry name" value="HELICc"/>
    <property type="match status" value="1"/>
</dbReference>
<keyword evidence="5 12" id="KW-0347">Helicase</keyword>
<evidence type="ECO:0000259" key="14">
    <source>
        <dbReference type="PROSITE" id="PS51192"/>
    </source>
</evidence>
<dbReference type="Pfam" id="PF00270">
    <property type="entry name" value="DEAD"/>
    <property type="match status" value="1"/>
</dbReference>
<dbReference type="InterPro" id="IPR001650">
    <property type="entry name" value="Helicase_C-like"/>
</dbReference>
<dbReference type="CDD" id="cd18787">
    <property type="entry name" value="SF2_C_DEAD"/>
    <property type="match status" value="1"/>
</dbReference>
<evidence type="ECO:0000256" key="10">
    <source>
        <dbReference type="ARBA" id="ARBA00074363"/>
    </source>
</evidence>
<keyword evidence="18" id="KW-1185">Reference proteome</keyword>
<dbReference type="Pfam" id="PF25399">
    <property type="entry name" value="DeaD_dimer"/>
    <property type="match status" value="1"/>
</dbReference>
<dbReference type="PROSITE" id="PS51192">
    <property type="entry name" value="HELICASE_ATP_BIND_1"/>
    <property type="match status" value="1"/>
</dbReference>
<dbReference type="GO" id="GO:0016787">
    <property type="term" value="F:hydrolase activity"/>
    <property type="evidence" value="ECO:0007669"/>
    <property type="project" value="UniProtKB-KW"/>
</dbReference>
<dbReference type="EC" id="3.6.4.13" evidence="1"/>
<feature type="domain" description="Helicase C-terminal" evidence="15">
    <location>
        <begin position="235"/>
        <end position="382"/>
    </location>
</feature>
<keyword evidence="3 12" id="KW-0547">Nucleotide-binding</keyword>
<dbReference type="KEGG" id="ntg:NSCAC_0171"/>
<feature type="region of interest" description="Disordered" evidence="13">
    <location>
        <begin position="463"/>
        <end position="510"/>
    </location>
</feature>
<organism evidence="17 18">
    <name type="scientific">Candidatus Nitrosacidococcus tergens</name>
    <dbReference type="NCBI Taxonomy" id="553981"/>
    <lineage>
        <taxon>Bacteria</taxon>
        <taxon>Pseudomonadati</taxon>
        <taxon>Pseudomonadota</taxon>
        <taxon>Gammaproteobacteria</taxon>
        <taxon>Chromatiales</taxon>
        <taxon>Chromatiaceae</taxon>
        <taxon>Candidatus Nitrosacidococcus</taxon>
    </lineage>
</organism>
<dbReference type="FunFam" id="3.40.50.300:FF:000108">
    <property type="entry name" value="ATP-dependent RNA helicase RhlE"/>
    <property type="match status" value="1"/>
</dbReference>
<evidence type="ECO:0000256" key="3">
    <source>
        <dbReference type="ARBA" id="ARBA00022741"/>
    </source>
</evidence>
<accession>A0A7G1Q7L4</accession>
<evidence type="ECO:0000256" key="8">
    <source>
        <dbReference type="ARBA" id="ARBA00038437"/>
    </source>
</evidence>
<keyword evidence="2" id="KW-0963">Cytoplasm</keyword>
<dbReference type="SUPFAM" id="SSF52540">
    <property type="entry name" value="P-loop containing nucleoside triphosphate hydrolases"/>
    <property type="match status" value="1"/>
</dbReference>
<evidence type="ECO:0000256" key="7">
    <source>
        <dbReference type="ARBA" id="ARBA00023016"/>
    </source>
</evidence>
<dbReference type="GO" id="GO:0003724">
    <property type="term" value="F:RNA helicase activity"/>
    <property type="evidence" value="ECO:0007669"/>
    <property type="project" value="UniProtKB-EC"/>
</dbReference>
<dbReference type="PROSITE" id="PS51194">
    <property type="entry name" value="HELICASE_CTER"/>
    <property type="match status" value="1"/>
</dbReference>
<dbReference type="Pfam" id="PF00271">
    <property type="entry name" value="Helicase_C"/>
    <property type="match status" value="1"/>
</dbReference>
<reference evidence="17 18" key="1">
    <citation type="submission" date="2020-03" db="EMBL/GenBank/DDBJ databases">
        <authorList>
            <person name="Picone N."/>
        </authorList>
    </citation>
    <scope>NUCLEOTIDE SEQUENCE [LARGE SCALE GENOMIC DNA]</scope>
    <source>
        <strain evidence="17">NSCAC1</strain>
    </source>
</reference>
<dbReference type="PANTHER" id="PTHR47963">
    <property type="entry name" value="DEAD-BOX ATP-DEPENDENT RNA HELICASE 47, MITOCHONDRIAL"/>
    <property type="match status" value="1"/>
</dbReference>
<dbReference type="GO" id="GO:0042255">
    <property type="term" value="P:ribosome assembly"/>
    <property type="evidence" value="ECO:0007669"/>
    <property type="project" value="UniProtKB-ARBA"/>
</dbReference>
<dbReference type="AlphaFoldDB" id="A0A7G1Q7L4"/>
<sequence length="510" mass="57489">MSSQVDPTTSFECFSINGLILQALKELKYQNPTLIQTQAIPSFLKGYDLVGQAQTGTGKTAAFAIPILNQINLHQQNTQALILTPTRELAIQVTEAFRSYAKYLTGFSTFPIYGGQPMGKQLQQLKYGIQVVVGTPGRVMDHLRRKSLRLDHLTTIVLDEADEMLKMGFIEDVEWILQQIPHKCQTALFSATMPHSIRNIASKHLNNPQDIKIKQETKTLPEITQRYWLASRLSKLDALSRILEMEGNSAAIIFVRTKATTEEVAKYLQQHGYTAAALHGDMSQFLREKVIAQLKDSTLNIVVATDVAARGLDVERIGHVINYDTPYDIETYIHRIGRTGRAGRTGVATLFVTSREQRVLNTIQKVTKHPIHRINLPSAQQIQEQRIKQFKAKITEILKKEEVSDFRNLVQQWIQQEGFSALDIAAALTFSIQGNRPLIDTSIIESEAIAVKVKKKKNLGFNADDRSQREQLRKKKKVQQKTGKKHKVYSSTSFKEKKSVAATNLSAVNR</sequence>
<evidence type="ECO:0000256" key="2">
    <source>
        <dbReference type="ARBA" id="ARBA00022490"/>
    </source>
</evidence>
<dbReference type="EMBL" id="LR778175">
    <property type="protein sequence ID" value="CAB1274443.1"/>
    <property type="molecule type" value="Genomic_DNA"/>
</dbReference>
<dbReference type="GO" id="GO:0005829">
    <property type="term" value="C:cytosol"/>
    <property type="evidence" value="ECO:0007669"/>
    <property type="project" value="TreeGrafter"/>
</dbReference>
<dbReference type="PANTHER" id="PTHR47963:SF8">
    <property type="entry name" value="ATP-DEPENDENT RNA HELICASE DEAD"/>
    <property type="match status" value="1"/>
</dbReference>
<dbReference type="GO" id="GO:0005840">
    <property type="term" value="C:ribosome"/>
    <property type="evidence" value="ECO:0007669"/>
    <property type="project" value="TreeGrafter"/>
</dbReference>